<dbReference type="Proteomes" id="UP000008281">
    <property type="component" value="Unassembled WGS sequence"/>
</dbReference>
<dbReference type="HOGENOM" id="CLU_547732_0_0_1"/>
<dbReference type="eggNOG" id="ENOG502TJ9I">
    <property type="taxonomic scope" value="Eukaryota"/>
</dbReference>
<dbReference type="AlphaFoldDB" id="E3MVH7"/>
<keyword evidence="2" id="KW-1185">Reference proteome</keyword>
<organism evidence="2">
    <name type="scientific">Caenorhabditis remanei</name>
    <name type="common">Caenorhabditis vulgaris</name>
    <dbReference type="NCBI Taxonomy" id="31234"/>
    <lineage>
        <taxon>Eukaryota</taxon>
        <taxon>Metazoa</taxon>
        <taxon>Ecdysozoa</taxon>
        <taxon>Nematoda</taxon>
        <taxon>Chromadorea</taxon>
        <taxon>Rhabditida</taxon>
        <taxon>Rhabditina</taxon>
        <taxon>Rhabditomorpha</taxon>
        <taxon>Rhabditoidea</taxon>
        <taxon>Rhabditidae</taxon>
        <taxon>Peloderinae</taxon>
        <taxon>Caenorhabditis</taxon>
    </lineage>
</organism>
<evidence type="ECO:0000313" key="1">
    <source>
        <dbReference type="EMBL" id="EFP10213.1"/>
    </source>
</evidence>
<protein>
    <submittedName>
        <fullName evidence="1">Uncharacterized protein</fullName>
    </submittedName>
</protein>
<dbReference type="OMA" id="VGVRVHC"/>
<evidence type="ECO:0000313" key="2">
    <source>
        <dbReference type="Proteomes" id="UP000008281"/>
    </source>
</evidence>
<name>E3MVH7_CAERE</name>
<sequence length="498" mass="57967">MKSKNCTKKGFLKCFDLSTAEIKQMADVKSEICTDSNRMNTMLPVVAPNEGPKAPFHFEGGQIRVFQENPVNDNGVQNAQENEEAGDKHIVQQSARLNAYLFDAVKVIPYFDKNYSNAKKIMPTKKKTTDNIPNRFQQSIRDFIPTTNEIVPVAFVKTRAAYREDVSQKPYVVIQHDSSAKELFTNLFRNTEVKMFYLSKITNTYFQHTLIETDLNYTGLFWRDKSVTNLFDIVNHQYVQFIFLPFVLKRWHSRIDSSLIASESLYRNAVYEQKYFDAIKSKFQDKQLFGHLNYKCMRVGVRVHCFLGEVCPQSNKIKDDICWVLQYESLQKNYYWQVCNHNSDENCDITLVVTISQRCFMTGIQVRKPQLRIPDYKLTDGISLMWPFLQACECFRVRNATKNGRTIQICLLVLKNNIAAFELVRKKKSRNGGTSVIYWKPSNLPQDRVKLLWNRVTLPVLNKTKFEKLLFVQQSLHRSETIKSMYPADVTVTSDWVV</sequence>
<reference evidence="1" key="1">
    <citation type="submission" date="2007-07" db="EMBL/GenBank/DDBJ databases">
        <title>PCAP assembly of the Caenorhabditis remanei genome.</title>
        <authorList>
            <consortium name="The Caenorhabditis remanei Sequencing Consortium"/>
            <person name="Wilson R.K."/>
        </authorList>
    </citation>
    <scope>NUCLEOTIDE SEQUENCE [LARGE SCALE GENOMIC DNA]</scope>
    <source>
        <strain evidence="1">PB4641</strain>
    </source>
</reference>
<dbReference type="EMBL" id="DS268483">
    <property type="protein sequence ID" value="EFP10213.1"/>
    <property type="molecule type" value="Genomic_DNA"/>
</dbReference>
<dbReference type="OrthoDB" id="10276107at2759"/>
<accession>E3MVH7</accession>
<dbReference type="InParanoid" id="E3MVH7"/>
<proteinExistence type="predicted"/>
<gene>
    <name evidence="1" type="ORF">CRE_24083</name>
</gene>